<dbReference type="EMBL" id="ML976040">
    <property type="protein sequence ID" value="KAF1942013.1"/>
    <property type="molecule type" value="Genomic_DNA"/>
</dbReference>
<dbReference type="Pfam" id="PF04825">
    <property type="entry name" value="Rad21_Rec8_N"/>
    <property type="match status" value="1"/>
</dbReference>
<feature type="compositionally biased region" description="Acidic residues" evidence="3">
    <location>
        <begin position="683"/>
        <end position="720"/>
    </location>
</feature>
<feature type="compositionally biased region" description="Basic and acidic residues" evidence="3">
    <location>
        <begin position="762"/>
        <end position="773"/>
    </location>
</feature>
<dbReference type="AlphaFoldDB" id="A0A6A5SPL3"/>
<feature type="region of interest" description="Disordered" evidence="3">
    <location>
        <begin position="415"/>
        <end position="457"/>
    </location>
</feature>
<feature type="compositionally biased region" description="Acidic residues" evidence="3">
    <location>
        <begin position="737"/>
        <end position="748"/>
    </location>
</feature>
<comment type="subcellular location">
    <subcellularLocation>
        <location evidence="1">Nucleus</location>
    </subcellularLocation>
</comment>
<feature type="region of interest" description="Disordered" evidence="3">
    <location>
        <begin position="287"/>
        <end position="323"/>
    </location>
</feature>
<reference evidence="5" key="1">
    <citation type="journal article" date="2020" name="Stud. Mycol.">
        <title>101 Dothideomycetes genomes: a test case for predicting lifestyles and emergence of pathogens.</title>
        <authorList>
            <person name="Haridas S."/>
            <person name="Albert R."/>
            <person name="Binder M."/>
            <person name="Bloem J."/>
            <person name="Labutti K."/>
            <person name="Salamov A."/>
            <person name="Andreopoulos B."/>
            <person name="Baker S."/>
            <person name="Barry K."/>
            <person name="Bills G."/>
            <person name="Bluhm B."/>
            <person name="Cannon C."/>
            <person name="Castanera R."/>
            <person name="Culley D."/>
            <person name="Daum C."/>
            <person name="Ezra D."/>
            <person name="Gonzalez J."/>
            <person name="Henrissat B."/>
            <person name="Kuo A."/>
            <person name="Liang C."/>
            <person name="Lipzen A."/>
            <person name="Lutzoni F."/>
            <person name="Magnuson J."/>
            <person name="Mondo S."/>
            <person name="Nolan M."/>
            <person name="Ohm R."/>
            <person name="Pangilinan J."/>
            <person name="Park H.-J."/>
            <person name="Ramirez L."/>
            <person name="Alfaro M."/>
            <person name="Sun H."/>
            <person name="Tritt A."/>
            <person name="Yoshinaga Y."/>
            <person name="Zwiers L.-H."/>
            <person name="Turgeon B."/>
            <person name="Goodwin S."/>
            <person name="Spatafora J."/>
            <person name="Crous P."/>
            <person name="Grigoriev I."/>
        </authorList>
    </citation>
    <scope>NUCLEOTIDE SEQUENCE</scope>
    <source>
        <strain evidence="5">CBS 161.51</strain>
    </source>
</reference>
<feature type="domain" description="Rad21/Rec8-like protein N-terminal" evidence="4">
    <location>
        <begin position="1"/>
        <end position="111"/>
    </location>
</feature>
<keyword evidence="2" id="KW-0539">Nucleus</keyword>
<dbReference type="GO" id="GO:0003682">
    <property type="term" value="F:chromatin binding"/>
    <property type="evidence" value="ECO:0007669"/>
    <property type="project" value="TreeGrafter"/>
</dbReference>
<protein>
    <recommendedName>
        <fullName evidence="4">Rad21/Rec8-like protein N-terminal domain-containing protein</fullName>
    </recommendedName>
</protein>
<sequence length="773" mass="83101">MFYSHEVLTSRKYGVATVWLVATLGSKSSLKRINRKQILEVDVSRACQTIVDPVAPMALRLQGNLLYGVSRVYLQQCGYVLSDAQNAHNAMRMMLRTVKNAALDPNAGKARPDQLVLPDDPSFLPEFALPPPELLAELDFNLNFNLNVSRPGESESLTPFGSQQSQSSAVGGLILPTSSPARPGEFELEGDHGIGSVGEPSGMPGAGEPVELGEPSFMFGDDGDIVIMTPRKPAAATPGGTGGTTMSGDAGASARVRREHEEGQQDGAQFPGEQMDFDLPIYGDDLPEGEAFSSAAQQQSSQHSEVVESSETFAAPMRRQRRAPRVLPTDAAVELRNKDLADWSDNYRQNMKSAARLKIQNRAAAQAKKNAEYYVWGAGIGGIGQQLINTKGPNPFDMFFGDNLFELVTGVSRKKVAGSKHDRDSGIDDATQEESRRVRQKSGEPEEQAGRGAVDEGLFLAGGDEEVELPREGVTPLDDQQIASAMPWNISASIRGSSAIPRSGRVGIIGSTDQGKRGSRLVSESPLLGRGRPSALEGLKSLESDGGNGGDEFGLPGPSSDFPEPAAPLDTSARVREALSAEGENFLTFVTEAIVEKRNRARADLGLMSDVLQAEAAADIEDITFEALLPPAENTKMIACQGLMMVLTLGIKGMLDVQQPEDLGDINLKLTNRAKAMQVIEVSEGEESEDEEASEGDAGGEDEQPVPQEEVQDEDAQEEAVMEKEEPVDPEKVQGEEMQDDVAMEEEDGHFQEQIAAGLALPEHDDHDSLYGD</sequence>
<evidence type="ECO:0000313" key="5">
    <source>
        <dbReference type="EMBL" id="KAF1942013.1"/>
    </source>
</evidence>
<feature type="compositionally biased region" description="Basic and acidic residues" evidence="3">
    <location>
        <begin position="721"/>
        <end position="735"/>
    </location>
</feature>
<evidence type="ECO:0000259" key="4">
    <source>
        <dbReference type="Pfam" id="PF04825"/>
    </source>
</evidence>
<dbReference type="CDD" id="cd21789">
    <property type="entry name" value="Rad21_Rec8_M_SpRec8p-like"/>
    <property type="match status" value="1"/>
</dbReference>
<dbReference type="InterPro" id="IPR006910">
    <property type="entry name" value="Rad21_Rec8_N"/>
</dbReference>
<feature type="region of interest" description="Disordered" evidence="3">
    <location>
        <begin position="680"/>
        <end position="773"/>
    </location>
</feature>
<evidence type="ECO:0000256" key="2">
    <source>
        <dbReference type="ARBA" id="ARBA00023242"/>
    </source>
</evidence>
<dbReference type="GO" id="GO:0005634">
    <property type="term" value="C:nucleus"/>
    <property type="evidence" value="ECO:0007669"/>
    <property type="project" value="UniProtKB-SubCell"/>
</dbReference>
<dbReference type="InterPro" id="IPR039781">
    <property type="entry name" value="Rad21/Rec8-like"/>
</dbReference>
<feature type="region of interest" description="Disordered" evidence="3">
    <location>
        <begin position="508"/>
        <end position="568"/>
    </location>
</feature>
<evidence type="ECO:0000256" key="3">
    <source>
        <dbReference type="SAM" id="MobiDB-lite"/>
    </source>
</evidence>
<dbReference type="OrthoDB" id="5427633at2759"/>
<accession>A0A6A5SPL3</accession>
<dbReference type="PANTHER" id="PTHR12585">
    <property type="entry name" value="SCC1 / RAD21 FAMILY MEMBER"/>
    <property type="match status" value="1"/>
</dbReference>
<feature type="compositionally biased region" description="Basic and acidic residues" evidence="3">
    <location>
        <begin position="433"/>
        <end position="444"/>
    </location>
</feature>
<dbReference type="PANTHER" id="PTHR12585:SF70">
    <property type="entry name" value="RAD21_REC8 N TERMINAL DOMAIN PROTEIN (AFU_ORTHOLOGUE AFUA_6G02900)"/>
    <property type="match status" value="1"/>
</dbReference>
<proteinExistence type="predicted"/>
<dbReference type="Proteomes" id="UP000800038">
    <property type="component" value="Unassembled WGS sequence"/>
</dbReference>
<dbReference type="GO" id="GO:0030892">
    <property type="term" value="C:mitotic cohesin complex"/>
    <property type="evidence" value="ECO:0007669"/>
    <property type="project" value="TreeGrafter"/>
</dbReference>
<feature type="compositionally biased region" description="Low complexity" evidence="3">
    <location>
        <begin position="290"/>
        <end position="317"/>
    </location>
</feature>
<dbReference type="GO" id="GO:0007064">
    <property type="term" value="P:mitotic sister chromatid cohesion"/>
    <property type="evidence" value="ECO:0007669"/>
    <property type="project" value="TreeGrafter"/>
</dbReference>
<organism evidence="5 6">
    <name type="scientific">Clathrospora elynae</name>
    <dbReference type="NCBI Taxonomy" id="706981"/>
    <lineage>
        <taxon>Eukaryota</taxon>
        <taxon>Fungi</taxon>
        <taxon>Dikarya</taxon>
        <taxon>Ascomycota</taxon>
        <taxon>Pezizomycotina</taxon>
        <taxon>Dothideomycetes</taxon>
        <taxon>Pleosporomycetidae</taxon>
        <taxon>Pleosporales</taxon>
        <taxon>Diademaceae</taxon>
        <taxon>Clathrospora</taxon>
    </lineage>
</organism>
<feature type="region of interest" description="Disordered" evidence="3">
    <location>
        <begin position="233"/>
        <end position="273"/>
    </location>
</feature>
<evidence type="ECO:0000256" key="1">
    <source>
        <dbReference type="ARBA" id="ARBA00004123"/>
    </source>
</evidence>
<gene>
    <name evidence="5" type="ORF">EJ02DRAFT_512039</name>
</gene>
<keyword evidence="6" id="KW-1185">Reference proteome</keyword>
<evidence type="ECO:0000313" key="6">
    <source>
        <dbReference type="Proteomes" id="UP000800038"/>
    </source>
</evidence>
<name>A0A6A5SPL3_9PLEO</name>